<evidence type="ECO:0000256" key="4">
    <source>
        <dbReference type="ARBA" id="ARBA00022600"/>
    </source>
</evidence>
<evidence type="ECO:0000256" key="8">
    <source>
        <dbReference type="ARBA" id="ARBA00023277"/>
    </source>
</evidence>
<keyword evidence="3" id="KW-0597">Phosphoprotein</keyword>
<accession>A0A1J1LU88</accession>
<keyword evidence="8 10" id="KW-0119">Carbohydrate metabolism</keyword>
<evidence type="ECO:0000256" key="10">
    <source>
        <dbReference type="RuleBase" id="RU000587"/>
    </source>
</evidence>
<evidence type="ECO:0000313" key="11">
    <source>
        <dbReference type="EMBL" id="CUR36157.1"/>
    </source>
</evidence>
<dbReference type="EC" id="2.4.1.1" evidence="10"/>
<evidence type="ECO:0000313" key="12">
    <source>
        <dbReference type="Proteomes" id="UP000184315"/>
    </source>
</evidence>
<comment type="similarity">
    <text evidence="2 10">Belongs to the glycogen phosphorylase family.</text>
</comment>
<comment type="cofactor">
    <cofactor evidence="1 10">
        <name>pyridoxal 5'-phosphate</name>
        <dbReference type="ChEBI" id="CHEBI:597326"/>
    </cofactor>
</comment>
<comment type="catalytic activity">
    <reaction evidence="10">
        <text>[(1-&gt;4)-alpha-D-glucosyl](n) + phosphate = [(1-&gt;4)-alpha-D-glucosyl](n-1) + alpha-D-glucose 1-phosphate</text>
        <dbReference type="Rhea" id="RHEA:41732"/>
        <dbReference type="Rhea" id="RHEA-COMP:9584"/>
        <dbReference type="Rhea" id="RHEA-COMP:9586"/>
        <dbReference type="ChEBI" id="CHEBI:15444"/>
        <dbReference type="ChEBI" id="CHEBI:43474"/>
        <dbReference type="ChEBI" id="CHEBI:58601"/>
        <dbReference type="EC" id="2.4.1.1"/>
    </reaction>
</comment>
<dbReference type="RefSeq" id="WP_072717262.1">
    <property type="nucleotide sequence ID" value="NZ_LN889764.1"/>
</dbReference>
<feature type="modified residue" description="N6-(pyridoxal phosphate)lysine" evidence="9">
    <location>
        <position position="677"/>
    </location>
</feature>
<dbReference type="Pfam" id="PF00343">
    <property type="entry name" value="Phosphorylase"/>
    <property type="match status" value="1"/>
</dbReference>
<name>A0A1J1LU88_9CYAN</name>
<dbReference type="OrthoDB" id="434522at2"/>
<proteinExistence type="inferred from homology"/>
<dbReference type="GO" id="GO:0005980">
    <property type="term" value="P:glycogen catabolic process"/>
    <property type="evidence" value="ECO:0007669"/>
    <property type="project" value="TreeGrafter"/>
</dbReference>
<dbReference type="EMBL" id="CZDF01000188">
    <property type="protein sequence ID" value="CUR36157.1"/>
    <property type="molecule type" value="Genomic_DNA"/>
</dbReference>
<dbReference type="PANTHER" id="PTHR11468:SF3">
    <property type="entry name" value="GLYCOGEN PHOSPHORYLASE, LIVER FORM"/>
    <property type="match status" value="1"/>
</dbReference>
<dbReference type="AlphaFoldDB" id="A0A1J1LU88"/>
<sequence length="827" mass="95248">MNPLSPDSIVSDLMAVDPQTTLSLDDLQRKFAANLLYLQGQLPTTATPQELYQALAYTIRQVLMPDWVKTIQQDAQNKVKRVCYFSTEYALGCHLANHLINFNLWEPLQQSLEAFNLKLQDLIDQEIQPSLGYGNVSQLPIDQLDSLSTLNLPAIAYGIRYEFGVFDQEIHQGWQVEKVDKWLRYGNPWEIARPEAMVEVKLGGHTEAYYDEQGRYRVRWISLRRIKGVPYDTPISGYQSHRINTLRLWKAEPIVSLNYQDFNLEDYYGTVQGKPYVELLTKVLYPHDEPIQEKQLRLEQQFFFVSCSLQDMIRHHLATGKTLDTFDQSYTIQLHDTPSAIAIAELMRLLIDEYGLEWEQAWSITRQTFTYVNPTLLPELQEKWPIGLLGSLLPRHLEIIYEINNRFLINIRSQYPGDFSKLAKLSLIDETGERYVRMTHLACVGSYAINGISNWQTERLQQAIIPDFYELSPEKFRTISSGITPRRWLVLANSNLTHLITSKIGNSWIKNLTDLHRLEAELDQPEFRLAWRKIKEENKQQLASYIKLNCGIKVNPDSIFDIQIERIQEYKRQHLNILKIITLYNRIRKNPNGDYVPQTFIFGGKTAPGYVMGKLMIKLIHAVGQVVNSDSIIGDRLKVVFIPNVNITLSQRIYPAADVSEHLAMAGKKAGGLAILKPALNGALTMGIVDGASAELRHAVGEENFFDFGLNLPETEALKAKGYNPWSYYHGNENLRQCIDQIASGYFSQGDPNLFKTLIDALLYHDEYMLFADYQSYMDCQDQVIQTYQNWEKWTRMSILNVARLGRFSSDAIVQTYSENIWHIHPV</sequence>
<gene>
    <name evidence="11" type="primary">glgP</name>
    <name evidence="11" type="ORF">PL921480267</name>
</gene>
<keyword evidence="7 9" id="KW-0663">Pyridoxal phosphate</keyword>
<evidence type="ECO:0000256" key="7">
    <source>
        <dbReference type="ARBA" id="ARBA00022898"/>
    </source>
</evidence>
<evidence type="ECO:0000256" key="1">
    <source>
        <dbReference type="ARBA" id="ARBA00001933"/>
    </source>
</evidence>
<dbReference type="InterPro" id="IPR000811">
    <property type="entry name" value="Glyco_trans_35"/>
</dbReference>
<organism evidence="11 12">
    <name type="scientific">Planktothrix tepida PCC 9214</name>
    <dbReference type="NCBI Taxonomy" id="671072"/>
    <lineage>
        <taxon>Bacteria</taxon>
        <taxon>Bacillati</taxon>
        <taxon>Cyanobacteriota</taxon>
        <taxon>Cyanophyceae</taxon>
        <taxon>Oscillatoriophycideae</taxon>
        <taxon>Oscillatoriales</taxon>
        <taxon>Microcoleaceae</taxon>
        <taxon>Planktothrix</taxon>
    </lineage>
</organism>
<dbReference type="PANTHER" id="PTHR11468">
    <property type="entry name" value="GLYCOGEN PHOSPHORYLASE"/>
    <property type="match status" value="1"/>
</dbReference>
<dbReference type="SUPFAM" id="SSF53756">
    <property type="entry name" value="UDP-Glycosyltransferase/glycogen phosphorylase"/>
    <property type="match status" value="1"/>
</dbReference>
<keyword evidence="4" id="KW-0321">Glycogen metabolism</keyword>
<comment type="function">
    <text evidence="10">Allosteric enzyme that catalyzes the rate-limiting step in glycogen catabolism, the phosphorolytic cleavage of glycogen to produce glucose-1-phosphate, and plays a central role in maintaining cellular and organismal glucose homeostasis.</text>
</comment>
<evidence type="ECO:0000256" key="3">
    <source>
        <dbReference type="ARBA" id="ARBA00022553"/>
    </source>
</evidence>
<dbReference type="FunFam" id="3.40.50.2000:FF:000005">
    <property type="entry name" value="Alpha-1,4 glucan phosphorylase"/>
    <property type="match status" value="1"/>
</dbReference>
<dbReference type="GO" id="GO:0030170">
    <property type="term" value="F:pyridoxal phosphate binding"/>
    <property type="evidence" value="ECO:0007669"/>
    <property type="project" value="InterPro"/>
</dbReference>
<dbReference type="FunFam" id="3.40.50.2000:FF:000153">
    <property type="entry name" value="Alpha-1,4 glucan phosphorylase"/>
    <property type="match status" value="1"/>
</dbReference>
<dbReference type="GO" id="GO:0005737">
    <property type="term" value="C:cytoplasm"/>
    <property type="evidence" value="ECO:0007669"/>
    <property type="project" value="TreeGrafter"/>
</dbReference>
<dbReference type="GO" id="GO:0008184">
    <property type="term" value="F:glycogen phosphorylase activity"/>
    <property type="evidence" value="ECO:0007669"/>
    <property type="project" value="InterPro"/>
</dbReference>
<dbReference type="Proteomes" id="UP000184315">
    <property type="component" value="Unassembled WGS sequence"/>
</dbReference>
<dbReference type="Gene3D" id="3.40.50.2000">
    <property type="entry name" value="Glycogen Phosphorylase B"/>
    <property type="match status" value="2"/>
</dbReference>
<dbReference type="NCBIfam" id="TIGR02093">
    <property type="entry name" value="P_ylase"/>
    <property type="match status" value="1"/>
</dbReference>
<keyword evidence="5 10" id="KW-0328">Glycosyltransferase</keyword>
<evidence type="ECO:0000256" key="6">
    <source>
        <dbReference type="ARBA" id="ARBA00022679"/>
    </source>
</evidence>
<evidence type="ECO:0000256" key="2">
    <source>
        <dbReference type="ARBA" id="ARBA00006047"/>
    </source>
</evidence>
<reference evidence="12" key="1">
    <citation type="submission" date="2015-10" db="EMBL/GenBank/DDBJ databases">
        <authorList>
            <person name="Regsiter A."/>
            <person name="william w."/>
        </authorList>
    </citation>
    <scope>NUCLEOTIDE SEQUENCE [LARGE SCALE GENOMIC DNA]</scope>
</reference>
<protein>
    <recommendedName>
        <fullName evidence="10">Alpha-1,4 glucan phosphorylase</fullName>
        <ecNumber evidence="10">2.4.1.1</ecNumber>
    </recommendedName>
</protein>
<keyword evidence="6 10" id="KW-0808">Transferase</keyword>
<evidence type="ECO:0000256" key="5">
    <source>
        <dbReference type="ARBA" id="ARBA00022676"/>
    </source>
</evidence>
<dbReference type="PIRSF" id="PIRSF000460">
    <property type="entry name" value="Pprylas_GlgP"/>
    <property type="match status" value="1"/>
</dbReference>
<evidence type="ECO:0000256" key="9">
    <source>
        <dbReference type="PIRSR" id="PIRSR000460-1"/>
    </source>
</evidence>
<keyword evidence="12" id="KW-1185">Reference proteome</keyword>
<dbReference type="InterPro" id="IPR011833">
    <property type="entry name" value="Glycg_phsphrylas"/>
</dbReference>
<dbReference type="STRING" id="671072.PL921480267"/>